<dbReference type="SUPFAM" id="SSF51735">
    <property type="entry name" value="NAD(P)-binding Rossmann-fold domains"/>
    <property type="match status" value="1"/>
</dbReference>
<dbReference type="RefSeq" id="WP_012638089.1">
    <property type="nucleotide sequence ID" value="NC_011901.1"/>
</dbReference>
<dbReference type="PANTHER" id="PTHR42901:SF1">
    <property type="entry name" value="ALCOHOL DEHYDROGENASE"/>
    <property type="match status" value="1"/>
</dbReference>
<dbReference type="InterPro" id="IPR002347">
    <property type="entry name" value="SDR_fam"/>
</dbReference>
<keyword evidence="4" id="KW-1185">Reference proteome</keyword>
<dbReference type="PANTHER" id="PTHR42901">
    <property type="entry name" value="ALCOHOL DEHYDROGENASE"/>
    <property type="match status" value="1"/>
</dbReference>
<dbReference type="KEGG" id="tgr:Tgr7_1522"/>
<dbReference type="eggNOG" id="COG1028">
    <property type="taxonomic scope" value="Bacteria"/>
</dbReference>
<gene>
    <name evidence="3" type="ordered locus">Tgr7_1522</name>
</gene>
<comment type="similarity">
    <text evidence="1">Belongs to the short-chain dehydrogenases/reductases (SDR) family.</text>
</comment>
<dbReference type="Pfam" id="PF00106">
    <property type="entry name" value="adh_short"/>
    <property type="match status" value="1"/>
</dbReference>
<sequence>MTPEELLAYQPAPDLLRDRVILVTGAGMGIGRALSLACAGLGATVILLDKEIRALEAVYDEIEKAGGTQPAIYPMNLEGATAKDHEDLAQNVEKELGRLDGLVHNAGWIGGFTPLKLYDVELWSRVITANLHAPFLLTRAVLPLLEAAGDPAVVFSAHESAKAYWGAFGVAKAGQEAMLKILAAEYQGERFMRVNGVDSGPLRTQMRVQHYPGENPNKNPKPESVIAPYLYFLGPDAGRTTGEIVRLEGKVTVE</sequence>
<evidence type="ECO:0000256" key="2">
    <source>
        <dbReference type="ARBA" id="ARBA00023002"/>
    </source>
</evidence>
<dbReference type="GO" id="GO:0016491">
    <property type="term" value="F:oxidoreductase activity"/>
    <property type="evidence" value="ECO:0007669"/>
    <property type="project" value="UniProtKB-KW"/>
</dbReference>
<dbReference type="Proteomes" id="UP000002383">
    <property type="component" value="Chromosome"/>
</dbReference>
<evidence type="ECO:0000313" key="3">
    <source>
        <dbReference type="EMBL" id="ACL72606.1"/>
    </source>
</evidence>
<accession>B8GRQ2</accession>
<dbReference type="OrthoDB" id="9790785at2"/>
<dbReference type="EMBL" id="CP001339">
    <property type="protein sequence ID" value="ACL72606.1"/>
    <property type="molecule type" value="Genomic_DNA"/>
</dbReference>
<dbReference type="STRING" id="396588.Tgr7_1522"/>
<evidence type="ECO:0000256" key="1">
    <source>
        <dbReference type="ARBA" id="ARBA00006484"/>
    </source>
</evidence>
<name>B8GRQ2_THISH</name>
<protein>
    <submittedName>
        <fullName evidence="3">Short-chain dehydrogenase/reductase SDR</fullName>
    </submittedName>
</protein>
<dbReference type="HOGENOM" id="CLU_010194_2_10_6"/>
<proteinExistence type="inferred from homology"/>
<dbReference type="PRINTS" id="PR00081">
    <property type="entry name" value="GDHRDH"/>
</dbReference>
<evidence type="ECO:0000313" key="4">
    <source>
        <dbReference type="Proteomes" id="UP000002383"/>
    </source>
</evidence>
<dbReference type="InterPro" id="IPR036291">
    <property type="entry name" value="NAD(P)-bd_dom_sf"/>
</dbReference>
<keyword evidence="2" id="KW-0560">Oxidoreductase</keyword>
<reference evidence="3 4" key="1">
    <citation type="journal article" date="2011" name="Stand. Genomic Sci.">
        <title>Complete genome sequence of 'Thioalkalivibrio sulfidophilus' HL-EbGr7.</title>
        <authorList>
            <person name="Muyzer G."/>
            <person name="Sorokin D.Y."/>
            <person name="Mavromatis K."/>
            <person name="Lapidus A."/>
            <person name="Clum A."/>
            <person name="Ivanova N."/>
            <person name="Pati A."/>
            <person name="d'Haeseleer P."/>
            <person name="Woyke T."/>
            <person name="Kyrpides N.C."/>
        </authorList>
    </citation>
    <scope>NUCLEOTIDE SEQUENCE [LARGE SCALE GENOMIC DNA]</scope>
    <source>
        <strain evidence="3 4">HL-EbGR7</strain>
    </source>
</reference>
<organism evidence="3 4">
    <name type="scientific">Thioalkalivibrio sulfidiphilus (strain HL-EbGR7)</name>
    <dbReference type="NCBI Taxonomy" id="396588"/>
    <lineage>
        <taxon>Bacteria</taxon>
        <taxon>Pseudomonadati</taxon>
        <taxon>Pseudomonadota</taxon>
        <taxon>Gammaproteobacteria</taxon>
        <taxon>Chromatiales</taxon>
        <taxon>Ectothiorhodospiraceae</taxon>
        <taxon>Thioalkalivibrio</taxon>
    </lineage>
</organism>
<dbReference type="Gene3D" id="3.40.50.720">
    <property type="entry name" value="NAD(P)-binding Rossmann-like Domain"/>
    <property type="match status" value="1"/>
</dbReference>
<dbReference type="AlphaFoldDB" id="B8GRQ2"/>